<keyword evidence="2" id="KW-1185">Reference proteome</keyword>
<dbReference type="RefSeq" id="WP_305171425.1">
    <property type="nucleotide sequence ID" value="NZ_JAUUDS010000001.1"/>
</dbReference>
<accession>A0ABT9EFV1</accession>
<name>A0ABT9EFV1_9SPHN</name>
<organism evidence="1 2">
    <name type="scientific">Sphingomonas aurea</name>
    <dbReference type="NCBI Taxonomy" id="3063994"/>
    <lineage>
        <taxon>Bacteria</taxon>
        <taxon>Pseudomonadati</taxon>
        <taxon>Pseudomonadota</taxon>
        <taxon>Alphaproteobacteria</taxon>
        <taxon>Sphingomonadales</taxon>
        <taxon>Sphingomonadaceae</taxon>
        <taxon>Sphingomonas</taxon>
    </lineage>
</organism>
<gene>
    <name evidence="1" type="ORF">Q5H91_01330</name>
</gene>
<proteinExistence type="predicted"/>
<reference evidence="1 2" key="1">
    <citation type="submission" date="2023-07" db="EMBL/GenBank/DDBJ databases">
        <authorList>
            <person name="Kim M.K."/>
        </authorList>
    </citation>
    <scope>NUCLEOTIDE SEQUENCE [LARGE SCALE GENOMIC DNA]</scope>
    <source>
        <strain evidence="1 2">KR1UV-12</strain>
    </source>
</reference>
<evidence type="ECO:0000313" key="2">
    <source>
        <dbReference type="Proteomes" id="UP001230685"/>
    </source>
</evidence>
<dbReference type="Proteomes" id="UP001230685">
    <property type="component" value="Unassembled WGS sequence"/>
</dbReference>
<comment type="caution">
    <text evidence="1">The sequence shown here is derived from an EMBL/GenBank/DDBJ whole genome shotgun (WGS) entry which is preliminary data.</text>
</comment>
<dbReference type="EMBL" id="JAUUDS010000001">
    <property type="protein sequence ID" value="MDP1025845.1"/>
    <property type="molecule type" value="Genomic_DNA"/>
</dbReference>
<evidence type="ECO:0000313" key="1">
    <source>
        <dbReference type="EMBL" id="MDP1025845.1"/>
    </source>
</evidence>
<protein>
    <submittedName>
        <fullName evidence="1">Uncharacterized protein</fullName>
    </submittedName>
</protein>
<sequence>MTLLGRIEHYRAVTGTSATRFGRRAVNDPRLIHDMRRGRQPGPAMVARVEAFMAEHRA</sequence>